<dbReference type="InterPro" id="IPR028871">
    <property type="entry name" value="BlueCu_1_BS"/>
</dbReference>
<dbReference type="GO" id="GO:0042597">
    <property type="term" value="C:periplasmic space"/>
    <property type="evidence" value="ECO:0007669"/>
    <property type="project" value="UniProtKB-SubCell"/>
</dbReference>
<dbReference type="Proteomes" id="UP000219374">
    <property type="component" value="Unassembled WGS sequence"/>
</dbReference>
<evidence type="ECO:0000259" key="6">
    <source>
        <dbReference type="Pfam" id="PF00127"/>
    </source>
</evidence>
<dbReference type="EMBL" id="OCND01000001">
    <property type="protein sequence ID" value="SOD51690.1"/>
    <property type="molecule type" value="Genomic_DNA"/>
</dbReference>
<dbReference type="SUPFAM" id="SSF49503">
    <property type="entry name" value="Cupredoxins"/>
    <property type="match status" value="1"/>
</dbReference>
<keyword evidence="8" id="KW-1185">Reference proteome</keyword>
<accession>A0A286CZ59</accession>
<sequence length="152" mass="15586">MKLLTTSLLCLGLFAAAGVAQAADNCTIALKGDDAMKFDLKEATVSASCATIAIELTHTGKLPATVMGHNVLITSTADLAGVARDSIKAGVAGHYVPKGDARVIAATDLIGGGQKTRMTFPGKKLSVGGDYAFFCSFPGHSTLMKGKLTVVK</sequence>
<comment type="function">
    <text evidence="5">Transfers electrons from cytochrome c551 to cytochrome oxidase.</text>
</comment>
<dbReference type="Pfam" id="PF00127">
    <property type="entry name" value="Copper-bind"/>
    <property type="match status" value="1"/>
</dbReference>
<protein>
    <recommendedName>
        <fullName evidence="5">Azurin</fullName>
    </recommendedName>
</protein>
<keyword evidence="3 5" id="KW-0249">Electron transport</keyword>
<name>A0A286CZ59_9GAMM</name>
<evidence type="ECO:0000256" key="3">
    <source>
        <dbReference type="ARBA" id="ARBA00022982"/>
    </source>
</evidence>
<dbReference type="Gene3D" id="2.60.40.420">
    <property type="entry name" value="Cupredoxins - blue copper proteins"/>
    <property type="match status" value="1"/>
</dbReference>
<feature type="chain" id="PRO_5011826507" description="Azurin" evidence="5">
    <location>
        <begin position="23"/>
        <end position="152"/>
    </location>
</feature>
<dbReference type="PANTHER" id="PTHR38439">
    <property type="entry name" value="AURACYANIN-B"/>
    <property type="match status" value="1"/>
</dbReference>
<dbReference type="GO" id="GO:0005507">
    <property type="term" value="F:copper ion binding"/>
    <property type="evidence" value="ECO:0007669"/>
    <property type="project" value="UniProtKB-UniRule"/>
</dbReference>
<dbReference type="InterPro" id="IPR050845">
    <property type="entry name" value="Cu-binding_ET"/>
</dbReference>
<dbReference type="AlphaFoldDB" id="A0A286CZ59"/>
<evidence type="ECO:0000256" key="4">
    <source>
        <dbReference type="ARBA" id="ARBA00023008"/>
    </source>
</evidence>
<evidence type="ECO:0000256" key="1">
    <source>
        <dbReference type="ARBA" id="ARBA00022448"/>
    </source>
</evidence>
<evidence type="ECO:0000313" key="8">
    <source>
        <dbReference type="Proteomes" id="UP000219374"/>
    </source>
</evidence>
<dbReference type="InterPro" id="IPR008972">
    <property type="entry name" value="Cupredoxin"/>
</dbReference>
<gene>
    <name evidence="7" type="ORF">SAMN06296416_101816</name>
</gene>
<feature type="signal peptide" evidence="5">
    <location>
        <begin position="1"/>
        <end position="22"/>
    </location>
</feature>
<organism evidence="7 8">
    <name type="scientific">Pseudoxanthomonas wuyuanensis</name>
    <dbReference type="NCBI Taxonomy" id="1073196"/>
    <lineage>
        <taxon>Bacteria</taxon>
        <taxon>Pseudomonadati</taxon>
        <taxon>Pseudomonadota</taxon>
        <taxon>Gammaproteobacteria</taxon>
        <taxon>Lysobacterales</taxon>
        <taxon>Lysobacteraceae</taxon>
        <taxon>Pseudoxanthomonas</taxon>
    </lineage>
</organism>
<dbReference type="GO" id="GO:0009055">
    <property type="term" value="F:electron transfer activity"/>
    <property type="evidence" value="ECO:0007669"/>
    <property type="project" value="InterPro"/>
</dbReference>
<dbReference type="PANTHER" id="PTHR38439:SF2">
    <property type="entry name" value="OUTER MEMBRANE PROTEIN H.8"/>
    <property type="match status" value="1"/>
</dbReference>
<keyword evidence="5" id="KW-0574">Periplasm</keyword>
<proteinExistence type="predicted"/>
<evidence type="ECO:0000256" key="5">
    <source>
        <dbReference type="RuleBase" id="RU363017"/>
    </source>
</evidence>
<comment type="subcellular location">
    <subcellularLocation>
        <location evidence="5">Periplasm</location>
    </subcellularLocation>
</comment>
<dbReference type="CDD" id="cd13922">
    <property type="entry name" value="Azurin"/>
    <property type="match status" value="1"/>
</dbReference>
<dbReference type="InterPro" id="IPR000923">
    <property type="entry name" value="BlueCu_1"/>
</dbReference>
<evidence type="ECO:0000256" key="2">
    <source>
        <dbReference type="ARBA" id="ARBA00022723"/>
    </source>
</evidence>
<dbReference type="PROSITE" id="PS00196">
    <property type="entry name" value="COPPER_BLUE"/>
    <property type="match status" value="1"/>
</dbReference>
<keyword evidence="1 5" id="KW-0813">Transport</keyword>
<dbReference type="RefSeq" id="WP_097120555.1">
    <property type="nucleotide sequence ID" value="NZ_OCND01000001.1"/>
</dbReference>
<reference evidence="7 8" key="1">
    <citation type="submission" date="2017-09" db="EMBL/GenBank/DDBJ databases">
        <authorList>
            <person name="Ehlers B."/>
            <person name="Leendertz F.H."/>
        </authorList>
    </citation>
    <scope>NUCLEOTIDE SEQUENCE [LARGE SCALE GENOMIC DNA]</scope>
    <source>
        <strain evidence="7 8">CGMCC 1.10978</strain>
    </source>
</reference>
<dbReference type="InterPro" id="IPR014068">
    <property type="entry name" value="Azurin"/>
</dbReference>
<dbReference type="OrthoDB" id="9814063at2"/>
<dbReference type="NCBIfam" id="TIGR02695">
    <property type="entry name" value="azurin"/>
    <property type="match status" value="1"/>
</dbReference>
<evidence type="ECO:0000313" key="7">
    <source>
        <dbReference type="EMBL" id="SOD51690.1"/>
    </source>
</evidence>
<keyword evidence="2 5" id="KW-0479">Metal-binding</keyword>
<keyword evidence="4 5" id="KW-0186">Copper</keyword>
<keyword evidence="5" id="KW-0732">Signal</keyword>
<feature type="domain" description="Blue (type 1) copper" evidence="6">
    <location>
        <begin position="29"/>
        <end position="150"/>
    </location>
</feature>